<dbReference type="PANTHER" id="PTHR43244">
    <property type="match status" value="1"/>
</dbReference>
<keyword evidence="4" id="KW-1185">Reference proteome</keyword>
<dbReference type="Pfam" id="PF00296">
    <property type="entry name" value="Bac_luciferase"/>
    <property type="match status" value="1"/>
</dbReference>
<dbReference type="InterPro" id="IPR011251">
    <property type="entry name" value="Luciferase-like_dom"/>
</dbReference>
<accession>A0A1X1UCC9</accession>
<name>A0A1X1UCC9_MYCFL</name>
<sequence>MVRADEFNTGRMAMRSVKYGPCGHMFDPDLNRAVGQMYERQGYDFMIWSDQMMLTIPRSLWTPDLAPASEFWDIDTFMDTWPLMTDVAIHTDKIQIGTTVFDSIRRPPANMAQLTATLDHYSKGRFFLGMGAGEIKQFAPYGIARSKPFGHLEESVKIIKLLLDAPDVVNYDGPHWNLRNAVLPLMPYGEKRPPILIAGGPGRAVDIAAKHADGWITYVPTCGSPEWYAAEVATARRKTEEAGRDPDAMIFYLLTMNIIDETEAKVERHTHDRIARWDAAAVIPGPNVYQAWGLGEHPIRPDYSYPTHLLPTEWSREDALKIIDKTPPEVVRRARACGTPESVADQLQAYIDAVPQSNEVWVNVINYTTFLGSGNFGDPAGQVDLVLETCNHLRKLNGQPLPTEAPDPIPAAERS</sequence>
<dbReference type="GO" id="GO:0016705">
    <property type="term" value="F:oxidoreductase activity, acting on paired donors, with incorporation or reduction of molecular oxygen"/>
    <property type="evidence" value="ECO:0007669"/>
    <property type="project" value="InterPro"/>
</dbReference>
<evidence type="ECO:0000313" key="3">
    <source>
        <dbReference type="EMBL" id="ORV54451.1"/>
    </source>
</evidence>
<reference evidence="3 4" key="1">
    <citation type="submission" date="2016-01" db="EMBL/GenBank/DDBJ databases">
        <title>The new phylogeny of the genus Mycobacterium.</title>
        <authorList>
            <person name="Tarcisio F."/>
            <person name="Conor M."/>
            <person name="Antonella G."/>
            <person name="Elisabetta G."/>
            <person name="Giulia F.S."/>
            <person name="Sara T."/>
            <person name="Anna F."/>
            <person name="Clotilde B."/>
            <person name="Roberto B."/>
            <person name="Veronica D.S."/>
            <person name="Fabio R."/>
            <person name="Monica P."/>
            <person name="Olivier J."/>
            <person name="Enrico T."/>
            <person name="Nicola S."/>
        </authorList>
    </citation>
    <scope>NUCLEOTIDE SEQUENCE [LARGE SCALE GENOMIC DNA]</scope>
    <source>
        <strain evidence="3 4">DSM 44852</strain>
    </source>
</reference>
<dbReference type="InterPro" id="IPR036661">
    <property type="entry name" value="Luciferase-like_sf"/>
</dbReference>
<dbReference type="InterPro" id="IPR050564">
    <property type="entry name" value="F420-G6PD/mer"/>
</dbReference>
<keyword evidence="1" id="KW-0560">Oxidoreductase</keyword>
<gene>
    <name evidence="3" type="ORF">AWC05_17785</name>
</gene>
<feature type="domain" description="Luciferase-like" evidence="2">
    <location>
        <begin position="31"/>
        <end position="354"/>
    </location>
</feature>
<protein>
    <recommendedName>
        <fullName evidence="2">Luciferase-like domain-containing protein</fullName>
    </recommendedName>
</protein>
<comment type="caution">
    <text evidence="3">The sequence shown here is derived from an EMBL/GenBank/DDBJ whole genome shotgun (WGS) entry which is preliminary data.</text>
</comment>
<dbReference type="AlphaFoldDB" id="A0A1X1UCC9"/>
<dbReference type="Proteomes" id="UP000193010">
    <property type="component" value="Unassembled WGS sequence"/>
</dbReference>
<proteinExistence type="predicted"/>
<dbReference type="EMBL" id="LQOV01000008">
    <property type="protein sequence ID" value="ORV54451.1"/>
    <property type="molecule type" value="Genomic_DNA"/>
</dbReference>
<evidence type="ECO:0000256" key="1">
    <source>
        <dbReference type="ARBA" id="ARBA00023002"/>
    </source>
</evidence>
<dbReference type="OrthoDB" id="4663231at2"/>
<evidence type="ECO:0000259" key="2">
    <source>
        <dbReference type="Pfam" id="PF00296"/>
    </source>
</evidence>
<evidence type="ECO:0000313" key="4">
    <source>
        <dbReference type="Proteomes" id="UP000193010"/>
    </source>
</evidence>
<dbReference type="PANTHER" id="PTHR43244:SF1">
    <property type="entry name" value="5,10-METHYLENETETRAHYDROMETHANOPTERIN REDUCTASE"/>
    <property type="match status" value="1"/>
</dbReference>
<dbReference type="STRING" id="292462.AWC05_17785"/>
<organism evidence="3 4">
    <name type="scientific">Mycobacterium florentinum</name>
    <dbReference type="NCBI Taxonomy" id="292462"/>
    <lineage>
        <taxon>Bacteria</taxon>
        <taxon>Bacillati</taxon>
        <taxon>Actinomycetota</taxon>
        <taxon>Actinomycetes</taxon>
        <taxon>Mycobacteriales</taxon>
        <taxon>Mycobacteriaceae</taxon>
        <taxon>Mycobacterium</taxon>
        <taxon>Mycobacterium simiae complex</taxon>
    </lineage>
</organism>
<dbReference type="SUPFAM" id="SSF51679">
    <property type="entry name" value="Bacterial luciferase-like"/>
    <property type="match status" value="1"/>
</dbReference>
<dbReference type="Gene3D" id="3.20.20.30">
    <property type="entry name" value="Luciferase-like domain"/>
    <property type="match status" value="1"/>
</dbReference>